<dbReference type="RefSeq" id="WP_315650053.1">
    <property type="nucleotide sequence ID" value="NZ_JAVXZY010000003.1"/>
</dbReference>
<keyword evidence="8" id="KW-1185">Reference proteome</keyword>
<dbReference type="PROSITE" id="PS50042">
    <property type="entry name" value="CNMP_BINDING_3"/>
    <property type="match status" value="1"/>
</dbReference>
<reference evidence="7" key="1">
    <citation type="submission" date="2023-09" db="EMBL/GenBank/DDBJ databases">
        <title>Paucibacter sp. APW11 Genome sequencing and assembly.</title>
        <authorList>
            <person name="Kim I."/>
        </authorList>
    </citation>
    <scope>NUCLEOTIDE SEQUENCE</scope>
    <source>
        <strain evidence="7">APW11</strain>
    </source>
</reference>
<dbReference type="SUPFAM" id="SSF51206">
    <property type="entry name" value="cAMP-binding domain-like"/>
    <property type="match status" value="1"/>
</dbReference>
<dbReference type="PROSITE" id="PS51063">
    <property type="entry name" value="HTH_CRP_2"/>
    <property type="match status" value="1"/>
</dbReference>
<evidence type="ECO:0000313" key="8">
    <source>
        <dbReference type="Proteomes" id="UP001246372"/>
    </source>
</evidence>
<dbReference type="Pfam" id="PF00027">
    <property type="entry name" value="cNMP_binding"/>
    <property type="match status" value="1"/>
</dbReference>
<dbReference type="SMART" id="SM00100">
    <property type="entry name" value="cNMP"/>
    <property type="match status" value="1"/>
</dbReference>
<dbReference type="Pfam" id="PF13545">
    <property type="entry name" value="HTH_Crp_2"/>
    <property type="match status" value="1"/>
</dbReference>
<accession>A0ABU3PCC5</accession>
<evidence type="ECO:0000256" key="2">
    <source>
        <dbReference type="ARBA" id="ARBA00023125"/>
    </source>
</evidence>
<dbReference type="Gene3D" id="1.10.10.10">
    <property type="entry name" value="Winged helix-like DNA-binding domain superfamily/Winged helix DNA-binding domain"/>
    <property type="match status" value="1"/>
</dbReference>
<sequence>MDASTPATDDAPEQVPAAASRAANDGDTACRNCPLRALPLFIEPSGEELALVQSLKRRERRLAAGEALIHEGQTDAPLYTLLQGWAFRYKTLSDGRRQILSFLLAGDFIGVQQKMGDAAAHGVETLTDAQFCVFHRDALWELHRQSPMMGFNITWLTAHEESMVDDTLLSVGRRSAEERIASLLILLFKRAAALQPDAGADGIAFPLTQQHIADGLGLSLVHTNKTLRKLERRGLHQISNGRLYLRDLKSMARLADLYGDGRPAPRPLV</sequence>
<comment type="caution">
    <text evidence="7">The sequence shown here is derived from an EMBL/GenBank/DDBJ whole genome shotgun (WGS) entry which is preliminary data.</text>
</comment>
<evidence type="ECO:0000256" key="4">
    <source>
        <dbReference type="SAM" id="MobiDB-lite"/>
    </source>
</evidence>
<dbReference type="SUPFAM" id="SSF46785">
    <property type="entry name" value="Winged helix' DNA-binding domain"/>
    <property type="match status" value="1"/>
</dbReference>
<evidence type="ECO:0000313" key="7">
    <source>
        <dbReference type="EMBL" id="MDT8999491.1"/>
    </source>
</evidence>
<dbReference type="Gene3D" id="2.60.120.10">
    <property type="entry name" value="Jelly Rolls"/>
    <property type="match status" value="1"/>
</dbReference>
<dbReference type="EMBL" id="JAVXZY010000003">
    <property type="protein sequence ID" value="MDT8999491.1"/>
    <property type="molecule type" value="Genomic_DNA"/>
</dbReference>
<feature type="region of interest" description="Disordered" evidence="4">
    <location>
        <begin position="1"/>
        <end position="25"/>
    </location>
</feature>
<dbReference type="CDD" id="cd00038">
    <property type="entry name" value="CAP_ED"/>
    <property type="match status" value="1"/>
</dbReference>
<evidence type="ECO:0000256" key="1">
    <source>
        <dbReference type="ARBA" id="ARBA00023015"/>
    </source>
</evidence>
<dbReference type="InterPro" id="IPR036390">
    <property type="entry name" value="WH_DNA-bd_sf"/>
</dbReference>
<organism evidence="7 8">
    <name type="scientific">Roseateles aquae</name>
    <dbReference type="NCBI Taxonomy" id="3077235"/>
    <lineage>
        <taxon>Bacteria</taxon>
        <taxon>Pseudomonadati</taxon>
        <taxon>Pseudomonadota</taxon>
        <taxon>Betaproteobacteria</taxon>
        <taxon>Burkholderiales</taxon>
        <taxon>Sphaerotilaceae</taxon>
        <taxon>Roseateles</taxon>
    </lineage>
</organism>
<evidence type="ECO:0000256" key="3">
    <source>
        <dbReference type="ARBA" id="ARBA00023163"/>
    </source>
</evidence>
<keyword evidence="1" id="KW-0805">Transcription regulation</keyword>
<keyword evidence="2" id="KW-0238">DNA-binding</keyword>
<feature type="domain" description="Cyclic nucleotide-binding" evidence="5">
    <location>
        <begin position="51"/>
        <end position="110"/>
    </location>
</feature>
<dbReference type="InterPro" id="IPR036388">
    <property type="entry name" value="WH-like_DNA-bd_sf"/>
</dbReference>
<keyword evidence="3" id="KW-0804">Transcription</keyword>
<name>A0ABU3PCC5_9BURK</name>
<evidence type="ECO:0000259" key="5">
    <source>
        <dbReference type="PROSITE" id="PS50042"/>
    </source>
</evidence>
<evidence type="ECO:0000259" key="6">
    <source>
        <dbReference type="PROSITE" id="PS51063"/>
    </source>
</evidence>
<dbReference type="InterPro" id="IPR000595">
    <property type="entry name" value="cNMP-bd_dom"/>
</dbReference>
<dbReference type="Proteomes" id="UP001246372">
    <property type="component" value="Unassembled WGS sequence"/>
</dbReference>
<dbReference type="InterPro" id="IPR018490">
    <property type="entry name" value="cNMP-bd_dom_sf"/>
</dbReference>
<dbReference type="InterPro" id="IPR012318">
    <property type="entry name" value="HTH_CRP"/>
</dbReference>
<dbReference type="SMART" id="SM00419">
    <property type="entry name" value="HTH_CRP"/>
    <property type="match status" value="1"/>
</dbReference>
<gene>
    <name evidence="7" type="ORF">RQP53_09455</name>
</gene>
<feature type="domain" description="HTH crp-type" evidence="6">
    <location>
        <begin position="174"/>
        <end position="249"/>
    </location>
</feature>
<dbReference type="InterPro" id="IPR014710">
    <property type="entry name" value="RmlC-like_jellyroll"/>
</dbReference>
<proteinExistence type="predicted"/>
<protein>
    <submittedName>
        <fullName evidence="7">Crp/Fnr family transcriptional regulator</fullName>
    </submittedName>
</protein>